<dbReference type="EMBL" id="JAHHHV010000080">
    <property type="protein sequence ID" value="MBW4467805.1"/>
    <property type="molecule type" value="Genomic_DNA"/>
</dbReference>
<keyword evidence="1" id="KW-0472">Membrane</keyword>
<dbReference type="AlphaFoldDB" id="A0A951U6M3"/>
<dbReference type="Proteomes" id="UP000707356">
    <property type="component" value="Unassembled WGS sequence"/>
</dbReference>
<reference evidence="2" key="1">
    <citation type="submission" date="2021-05" db="EMBL/GenBank/DDBJ databases">
        <authorList>
            <person name="Pietrasiak N."/>
            <person name="Ward R."/>
            <person name="Stajich J.E."/>
            <person name="Kurbessoian T."/>
        </authorList>
    </citation>
    <scope>NUCLEOTIDE SEQUENCE</scope>
    <source>
        <strain evidence="2">GSE-TBD4-15B</strain>
    </source>
</reference>
<sequence length="88" mass="9564">MLVSLLALVIAISALYVSRQLTDEIMSLVSKLIGLLGLLLSLVCSPWLIKLFILVTIVAPDCARQNDLQQSRCSPVCITRLSCPYSSA</sequence>
<proteinExistence type="predicted"/>
<comment type="caution">
    <text evidence="2">The sequence shown here is derived from an EMBL/GenBank/DDBJ whole genome shotgun (WGS) entry which is preliminary data.</text>
</comment>
<evidence type="ECO:0000256" key="1">
    <source>
        <dbReference type="SAM" id="Phobius"/>
    </source>
</evidence>
<keyword evidence="1" id="KW-0812">Transmembrane</keyword>
<organism evidence="2 3">
    <name type="scientific">Pegethrix bostrychoides GSE-TBD4-15B</name>
    <dbReference type="NCBI Taxonomy" id="2839662"/>
    <lineage>
        <taxon>Bacteria</taxon>
        <taxon>Bacillati</taxon>
        <taxon>Cyanobacteriota</taxon>
        <taxon>Cyanophyceae</taxon>
        <taxon>Oculatellales</taxon>
        <taxon>Oculatellaceae</taxon>
        <taxon>Pegethrix</taxon>
    </lineage>
</organism>
<evidence type="ECO:0000313" key="2">
    <source>
        <dbReference type="EMBL" id="MBW4467805.1"/>
    </source>
</evidence>
<reference evidence="2" key="2">
    <citation type="journal article" date="2022" name="Microbiol. Resour. Announc.">
        <title>Metagenome Sequencing to Explore Phylogenomics of Terrestrial Cyanobacteria.</title>
        <authorList>
            <person name="Ward R.D."/>
            <person name="Stajich J.E."/>
            <person name="Johansen J.R."/>
            <person name="Huntemann M."/>
            <person name="Clum A."/>
            <person name="Foster B."/>
            <person name="Foster B."/>
            <person name="Roux S."/>
            <person name="Palaniappan K."/>
            <person name="Varghese N."/>
            <person name="Mukherjee S."/>
            <person name="Reddy T.B.K."/>
            <person name="Daum C."/>
            <person name="Copeland A."/>
            <person name="Chen I.A."/>
            <person name="Ivanova N.N."/>
            <person name="Kyrpides N.C."/>
            <person name="Shapiro N."/>
            <person name="Eloe-Fadrosh E.A."/>
            <person name="Pietrasiak N."/>
        </authorList>
    </citation>
    <scope>NUCLEOTIDE SEQUENCE</scope>
    <source>
        <strain evidence="2">GSE-TBD4-15B</strain>
    </source>
</reference>
<gene>
    <name evidence="2" type="ORF">KME07_20445</name>
</gene>
<feature type="transmembrane region" description="Helical" evidence="1">
    <location>
        <begin position="35"/>
        <end position="59"/>
    </location>
</feature>
<name>A0A951U6M3_9CYAN</name>
<keyword evidence="1" id="KW-1133">Transmembrane helix</keyword>
<evidence type="ECO:0000313" key="3">
    <source>
        <dbReference type="Proteomes" id="UP000707356"/>
    </source>
</evidence>
<accession>A0A951U6M3</accession>
<protein>
    <submittedName>
        <fullName evidence="2">Uncharacterized protein</fullName>
    </submittedName>
</protein>